<dbReference type="GO" id="GO:0071555">
    <property type="term" value="P:cell wall organization"/>
    <property type="evidence" value="ECO:0007669"/>
    <property type="project" value="UniProtKB-KW"/>
</dbReference>
<evidence type="ECO:0000256" key="5">
    <source>
        <dbReference type="ARBA" id="ARBA00023235"/>
    </source>
</evidence>
<dbReference type="KEGG" id="cate:C2869_17405"/>
<dbReference type="FunFam" id="3.40.50.1860:FF:000001">
    <property type="entry name" value="Glutamate racemase"/>
    <property type="match status" value="1"/>
</dbReference>
<proteinExistence type="inferred from homology"/>
<dbReference type="InterPro" id="IPR015942">
    <property type="entry name" value="Asp/Glu/hydantoin_racemase"/>
</dbReference>
<dbReference type="PROSITE" id="PS00923">
    <property type="entry name" value="ASP_GLU_RACEMASE_1"/>
    <property type="match status" value="1"/>
</dbReference>
<evidence type="ECO:0000256" key="4">
    <source>
        <dbReference type="ARBA" id="ARBA00022984"/>
    </source>
</evidence>
<protein>
    <recommendedName>
        <fullName evidence="2 7">Glutamate racemase</fullName>
        <ecNumber evidence="2 7">5.1.1.3</ecNumber>
    </recommendedName>
</protein>
<dbReference type="UniPathway" id="UPA00219"/>
<organism evidence="8 9">
    <name type="scientific">Saccharobesus litoralis</name>
    <dbReference type="NCBI Taxonomy" id="2172099"/>
    <lineage>
        <taxon>Bacteria</taxon>
        <taxon>Pseudomonadati</taxon>
        <taxon>Pseudomonadota</taxon>
        <taxon>Gammaproteobacteria</taxon>
        <taxon>Alteromonadales</taxon>
        <taxon>Alteromonadaceae</taxon>
        <taxon>Saccharobesus</taxon>
    </lineage>
</organism>
<dbReference type="GO" id="GO:0008881">
    <property type="term" value="F:glutamate racemase activity"/>
    <property type="evidence" value="ECO:0007669"/>
    <property type="project" value="UniProtKB-UniRule"/>
</dbReference>
<accession>A0A2S0VV56</accession>
<dbReference type="InterPro" id="IPR004391">
    <property type="entry name" value="Glu_race"/>
</dbReference>
<dbReference type="NCBIfam" id="TIGR00067">
    <property type="entry name" value="glut_race"/>
    <property type="match status" value="1"/>
</dbReference>
<dbReference type="Proteomes" id="UP000244441">
    <property type="component" value="Chromosome"/>
</dbReference>
<evidence type="ECO:0000256" key="6">
    <source>
        <dbReference type="ARBA" id="ARBA00023316"/>
    </source>
</evidence>
<dbReference type="GO" id="GO:0008360">
    <property type="term" value="P:regulation of cell shape"/>
    <property type="evidence" value="ECO:0007669"/>
    <property type="project" value="UniProtKB-KW"/>
</dbReference>
<dbReference type="PROSITE" id="PS00924">
    <property type="entry name" value="ASP_GLU_RACEMASE_2"/>
    <property type="match status" value="1"/>
</dbReference>
<evidence type="ECO:0000256" key="1">
    <source>
        <dbReference type="ARBA" id="ARBA00001602"/>
    </source>
</evidence>
<feature type="active site" description="Proton donor/acceptor" evidence="7">
    <location>
        <position position="76"/>
    </location>
</feature>
<dbReference type="PANTHER" id="PTHR21198:SF3">
    <property type="entry name" value="GLUTAMATE RACEMASE"/>
    <property type="match status" value="1"/>
</dbReference>
<feature type="binding site" evidence="7">
    <location>
        <begin position="77"/>
        <end position="78"/>
    </location>
    <ligand>
        <name>substrate</name>
    </ligand>
</feature>
<feature type="binding site" evidence="7">
    <location>
        <begin position="187"/>
        <end position="188"/>
    </location>
    <ligand>
        <name>substrate</name>
    </ligand>
</feature>
<sequence length="267" mass="29556">MNMTNKQPIGVFDSGIGGLSVLRELTDLLPQQDFIYVSDSQYAPYGLKTTEQVWQRCCVIVDFLLKQKVQAIVIACNTATVAVIDRLRLTYDIPFVGIEPAVKPALNDLARPHVAVLATHNTINSNRLNKLVASYSQQHSQVSYLVCNGWVELVEQGVDKSVSSRIVKSTLQSLIVDKPDTLVLACTHYPFLQNEIAACFDYPVHIIEPGKAVAKRVQDLLKITADPVNQTEGEVTYFTSGSVELTQRNIARLLGKDSQVHTLNQFG</sequence>
<dbReference type="AlphaFoldDB" id="A0A2S0VV56"/>
<name>A0A2S0VV56_9ALTE</name>
<dbReference type="Pfam" id="PF01177">
    <property type="entry name" value="Asp_Glu_race"/>
    <property type="match status" value="1"/>
</dbReference>
<gene>
    <name evidence="7 8" type="primary">murI</name>
    <name evidence="8" type="ORF">C2869_17405</name>
</gene>
<keyword evidence="6 7" id="KW-0961">Cell wall biogenesis/degradation</keyword>
<dbReference type="InterPro" id="IPR033134">
    <property type="entry name" value="Asp/Glu_racemase_AS_2"/>
</dbReference>
<comment type="similarity">
    <text evidence="7">Belongs to the aspartate/glutamate racemases family.</text>
</comment>
<reference evidence="8 9" key="1">
    <citation type="submission" date="2018-01" db="EMBL/GenBank/DDBJ databases">
        <title>Genome sequence of a Cantenovulum-like bacteria.</title>
        <authorList>
            <person name="Tan W.R."/>
            <person name="Lau N.-S."/>
            <person name="Go F."/>
            <person name="Amirul A.-A.A."/>
        </authorList>
    </citation>
    <scope>NUCLEOTIDE SEQUENCE [LARGE SCALE GENOMIC DNA]</scope>
    <source>
        <strain evidence="8 9">CCB-QB4</strain>
    </source>
</reference>
<keyword evidence="5 7" id="KW-0413">Isomerase</keyword>
<feature type="binding site" evidence="7">
    <location>
        <begin position="13"/>
        <end position="14"/>
    </location>
    <ligand>
        <name>substrate</name>
    </ligand>
</feature>
<evidence type="ECO:0000256" key="2">
    <source>
        <dbReference type="ARBA" id="ARBA00013090"/>
    </source>
</evidence>
<dbReference type="PANTHER" id="PTHR21198">
    <property type="entry name" value="GLUTAMATE RACEMASE"/>
    <property type="match status" value="1"/>
</dbReference>
<keyword evidence="4 7" id="KW-0573">Peptidoglycan synthesis</keyword>
<keyword evidence="9" id="KW-1185">Reference proteome</keyword>
<comment type="function">
    <text evidence="7">Provides the (R)-glutamate required for cell wall biosynthesis.</text>
</comment>
<dbReference type="HAMAP" id="MF_00258">
    <property type="entry name" value="Glu_racemase"/>
    <property type="match status" value="1"/>
</dbReference>
<evidence type="ECO:0000256" key="7">
    <source>
        <dbReference type="HAMAP-Rule" id="MF_00258"/>
    </source>
</evidence>
<comment type="catalytic activity">
    <reaction evidence="1 7">
        <text>L-glutamate = D-glutamate</text>
        <dbReference type="Rhea" id="RHEA:12813"/>
        <dbReference type="ChEBI" id="CHEBI:29985"/>
        <dbReference type="ChEBI" id="CHEBI:29986"/>
        <dbReference type="EC" id="5.1.1.3"/>
    </reaction>
</comment>
<keyword evidence="3 7" id="KW-0133">Cell shape</keyword>
<dbReference type="GO" id="GO:0009252">
    <property type="term" value="P:peptidoglycan biosynthetic process"/>
    <property type="evidence" value="ECO:0007669"/>
    <property type="project" value="UniProtKB-UniRule"/>
</dbReference>
<evidence type="ECO:0000256" key="3">
    <source>
        <dbReference type="ARBA" id="ARBA00022960"/>
    </source>
</evidence>
<comment type="pathway">
    <text evidence="7">Cell wall biogenesis; peptidoglycan biosynthesis.</text>
</comment>
<dbReference type="EMBL" id="CP026604">
    <property type="protein sequence ID" value="AWB68088.1"/>
    <property type="molecule type" value="Genomic_DNA"/>
</dbReference>
<dbReference type="EC" id="5.1.1.3" evidence="2 7"/>
<evidence type="ECO:0000313" key="9">
    <source>
        <dbReference type="Proteomes" id="UP000244441"/>
    </source>
</evidence>
<dbReference type="SUPFAM" id="SSF53681">
    <property type="entry name" value="Aspartate/glutamate racemase"/>
    <property type="match status" value="2"/>
</dbReference>
<dbReference type="InterPro" id="IPR001920">
    <property type="entry name" value="Asp/Glu_race"/>
</dbReference>
<evidence type="ECO:0000313" key="8">
    <source>
        <dbReference type="EMBL" id="AWB68088.1"/>
    </source>
</evidence>
<dbReference type="Gene3D" id="3.40.50.1860">
    <property type="match status" value="2"/>
</dbReference>
<feature type="binding site" evidence="7">
    <location>
        <begin position="45"/>
        <end position="46"/>
    </location>
    <ligand>
        <name>substrate</name>
    </ligand>
</feature>
<dbReference type="InterPro" id="IPR018187">
    <property type="entry name" value="Asp/Glu_racemase_AS_1"/>
</dbReference>
<feature type="active site" description="Proton donor/acceptor" evidence="7">
    <location>
        <position position="186"/>
    </location>
</feature>